<proteinExistence type="predicted"/>
<comment type="caution">
    <text evidence="1">The sequence shown here is derived from an EMBL/GenBank/DDBJ whole genome shotgun (WGS) entry which is preliminary data.</text>
</comment>
<sequence length="58" mass="6924">MLYTTLGNAPLDQFKYMLESLSNQIERWRWSSEVMGVQKLKAHDEYNRMKESGELEKL</sequence>
<accession>A0AAW3WS93</accession>
<dbReference type="RefSeq" id="WP_166733511.1">
    <property type="nucleotide sequence ID" value="NZ_CP050171.1"/>
</dbReference>
<dbReference type="EMBL" id="JACNYO010000016">
    <property type="protein sequence ID" value="MBC3213595.1"/>
    <property type="molecule type" value="Genomic_DNA"/>
</dbReference>
<gene>
    <name evidence="1" type="ORF">H8J20_15710</name>
</gene>
<protein>
    <submittedName>
        <fullName evidence="1">Uncharacterized protein</fullName>
    </submittedName>
</protein>
<evidence type="ECO:0000313" key="1">
    <source>
        <dbReference type="EMBL" id="MBC3213595.1"/>
    </source>
</evidence>
<organism evidence="1 2">
    <name type="scientific">Serratia fonticola</name>
    <dbReference type="NCBI Taxonomy" id="47917"/>
    <lineage>
        <taxon>Bacteria</taxon>
        <taxon>Pseudomonadati</taxon>
        <taxon>Pseudomonadota</taxon>
        <taxon>Gammaproteobacteria</taxon>
        <taxon>Enterobacterales</taxon>
        <taxon>Yersiniaceae</taxon>
        <taxon>Serratia</taxon>
    </lineage>
</organism>
<reference evidence="1" key="1">
    <citation type="submission" date="2020-08" db="EMBL/GenBank/DDBJ databases">
        <title>Food and environmental bacterial isolates.</title>
        <authorList>
            <person name="Richter L."/>
            <person name="Du Plessis E.M."/>
            <person name="Duvenage S."/>
            <person name="Allam M."/>
            <person name="Korsten L."/>
        </authorList>
    </citation>
    <scope>NUCLEOTIDE SEQUENCE</scope>
    <source>
        <strain evidence="1">UPMP2127</strain>
    </source>
</reference>
<name>A0AAW3WS93_SERFO</name>
<evidence type="ECO:0000313" key="2">
    <source>
        <dbReference type="Proteomes" id="UP000659084"/>
    </source>
</evidence>
<dbReference type="AlphaFoldDB" id="A0AAW3WS93"/>
<dbReference type="Proteomes" id="UP000659084">
    <property type="component" value="Unassembled WGS sequence"/>
</dbReference>